<dbReference type="RefSeq" id="WP_269034468.1">
    <property type="nucleotide sequence ID" value="NZ_CP114040.1"/>
</dbReference>
<protein>
    <submittedName>
        <fullName evidence="1">Uncharacterized protein</fullName>
    </submittedName>
</protein>
<dbReference type="Proteomes" id="UP001164459">
    <property type="component" value="Chromosome"/>
</dbReference>
<keyword evidence="2" id="KW-1185">Reference proteome</keyword>
<organism evidence="1 2">
    <name type="scientific">Nannocystis punicea</name>
    <dbReference type="NCBI Taxonomy" id="2995304"/>
    <lineage>
        <taxon>Bacteria</taxon>
        <taxon>Pseudomonadati</taxon>
        <taxon>Myxococcota</taxon>
        <taxon>Polyangia</taxon>
        <taxon>Nannocystales</taxon>
        <taxon>Nannocystaceae</taxon>
        <taxon>Nannocystis</taxon>
    </lineage>
</organism>
<evidence type="ECO:0000313" key="1">
    <source>
        <dbReference type="EMBL" id="WAS92118.1"/>
    </source>
</evidence>
<reference evidence="1" key="1">
    <citation type="submission" date="2022-11" db="EMBL/GenBank/DDBJ databases">
        <title>Minimal conservation of predation-associated metabolite biosynthetic gene clusters underscores biosynthetic potential of Myxococcota including descriptions for ten novel species: Archangium lansinium sp. nov., Myxococcus landrumus sp. nov., Nannocystis bai.</title>
        <authorList>
            <person name="Ahearne A."/>
            <person name="Stevens C."/>
            <person name="Dowd S."/>
        </authorList>
    </citation>
    <scope>NUCLEOTIDE SEQUENCE</scope>
    <source>
        <strain evidence="1">Fl3</strain>
    </source>
</reference>
<dbReference type="EMBL" id="CP114040">
    <property type="protein sequence ID" value="WAS92118.1"/>
    <property type="molecule type" value="Genomic_DNA"/>
</dbReference>
<accession>A0ABY7GYV8</accession>
<name>A0ABY7GYV8_9BACT</name>
<sequence>MIPVPLHDSARLHPAGAAARHLGSSAMILFDLTPPPACALQERPRDTSEAPR</sequence>
<proteinExistence type="predicted"/>
<gene>
    <name evidence="1" type="ORF">O0S08_38540</name>
</gene>
<evidence type="ECO:0000313" key="2">
    <source>
        <dbReference type="Proteomes" id="UP001164459"/>
    </source>
</evidence>